<evidence type="ECO:0000256" key="4">
    <source>
        <dbReference type="ARBA" id="ARBA00022825"/>
    </source>
</evidence>
<reference evidence="9 10" key="1">
    <citation type="journal article" date="2019" name="Environ. Microbiol.">
        <title>An active ?-lactamase is a part of an orchestrated cell wall stress resistance network of Bacillus subtilis and related rhizosphere species.</title>
        <authorList>
            <person name="Bucher T."/>
            <person name="Keren-Paz A."/>
            <person name="Hausser J."/>
            <person name="Olender T."/>
            <person name="Cytryn E."/>
            <person name="Kolodkin-Gal I."/>
        </authorList>
    </citation>
    <scope>NUCLEOTIDE SEQUENCE [LARGE SCALE GENOMIC DNA]</scope>
    <source>
        <strain evidence="9 10">I32</strain>
    </source>
</reference>
<dbReference type="Proteomes" id="UP000308444">
    <property type="component" value="Unassembled WGS sequence"/>
</dbReference>
<protein>
    <submittedName>
        <fullName evidence="9">Peptidase S8</fullName>
    </submittedName>
</protein>
<dbReference type="PROSITE" id="PS51892">
    <property type="entry name" value="SUBTILASE"/>
    <property type="match status" value="1"/>
</dbReference>
<evidence type="ECO:0000256" key="1">
    <source>
        <dbReference type="ARBA" id="ARBA00011073"/>
    </source>
</evidence>
<name>A0A9X9A5S1_BACCE</name>
<evidence type="ECO:0000256" key="2">
    <source>
        <dbReference type="ARBA" id="ARBA00022670"/>
    </source>
</evidence>
<evidence type="ECO:0000259" key="7">
    <source>
        <dbReference type="Pfam" id="PF00082"/>
    </source>
</evidence>
<feature type="domain" description="Inhibitor I9" evidence="8">
    <location>
        <begin position="81"/>
        <end position="175"/>
    </location>
</feature>
<feature type="domain" description="Peptidase S8/S53" evidence="7">
    <location>
        <begin position="212"/>
        <end position="298"/>
    </location>
</feature>
<comment type="caution">
    <text evidence="9">The sequence shown here is derived from an EMBL/GenBank/DDBJ whole genome shotgun (WGS) entry which is preliminary data.</text>
</comment>
<accession>A0A9X9A5S1</accession>
<dbReference type="Gene3D" id="3.40.50.200">
    <property type="entry name" value="Peptidase S8/S53 domain"/>
    <property type="match status" value="1"/>
</dbReference>
<keyword evidence="2" id="KW-0645">Protease</keyword>
<dbReference type="GO" id="GO:0004252">
    <property type="term" value="F:serine-type endopeptidase activity"/>
    <property type="evidence" value="ECO:0007669"/>
    <property type="project" value="InterPro"/>
</dbReference>
<feature type="chain" id="PRO_5040784441" evidence="6">
    <location>
        <begin position="43"/>
        <end position="298"/>
    </location>
</feature>
<dbReference type="PANTHER" id="PTHR43806">
    <property type="entry name" value="PEPTIDASE S8"/>
    <property type="match status" value="1"/>
</dbReference>
<keyword evidence="4" id="KW-0720">Serine protease</keyword>
<dbReference type="InterPro" id="IPR050131">
    <property type="entry name" value="Peptidase_S8_subtilisin-like"/>
</dbReference>
<evidence type="ECO:0000256" key="5">
    <source>
        <dbReference type="PROSITE-ProRule" id="PRU01240"/>
    </source>
</evidence>
<dbReference type="EMBL" id="SZOH01002030">
    <property type="protein sequence ID" value="TKI97469.1"/>
    <property type="molecule type" value="Genomic_DNA"/>
</dbReference>
<dbReference type="Pfam" id="PF05922">
    <property type="entry name" value="Inhibitor_I9"/>
    <property type="match status" value="1"/>
</dbReference>
<dbReference type="AlphaFoldDB" id="A0A9X9A5S1"/>
<dbReference type="PRINTS" id="PR00723">
    <property type="entry name" value="SUBTILISIN"/>
</dbReference>
<feature type="non-terminal residue" evidence="9">
    <location>
        <position position="298"/>
    </location>
</feature>
<evidence type="ECO:0000256" key="6">
    <source>
        <dbReference type="SAM" id="SignalP"/>
    </source>
</evidence>
<keyword evidence="3" id="KW-0378">Hydrolase</keyword>
<dbReference type="PROSITE" id="PS00136">
    <property type="entry name" value="SUBTILASE_ASP"/>
    <property type="match status" value="1"/>
</dbReference>
<dbReference type="InterPro" id="IPR037045">
    <property type="entry name" value="S8pro/Inhibitor_I9_sf"/>
</dbReference>
<organism evidence="9 10">
    <name type="scientific">Bacillus cereus</name>
    <dbReference type="NCBI Taxonomy" id="1396"/>
    <lineage>
        <taxon>Bacteria</taxon>
        <taxon>Bacillati</taxon>
        <taxon>Bacillota</taxon>
        <taxon>Bacilli</taxon>
        <taxon>Bacillales</taxon>
        <taxon>Bacillaceae</taxon>
        <taxon>Bacillus</taxon>
        <taxon>Bacillus cereus group</taxon>
    </lineage>
</organism>
<dbReference type="GO" id="GO:0006508">
    <property type="term" value="P:proteolysis"/>
    <property type="evidence" value="ECO:0007669"/>
    <property type="project" value="UniProtKB-KW"/>
</dbReference>
<dbReference type="InterPro" id="IPR015500">
    <property type="entry name" value="Peptidase_S8_subtilisin-rel"/>
</dbReference>
<dbReference type="InterPro" id="IPR010259">
    <property type="entry name" value="S8pro/Inhibitor_I9"/>
</dbReference>
<evidence type="ECO:0000313" key="9">
    <source>
        <dbReference type="EMBL" id="TKI97469.1"/>
    </source>
</evidence>
<dbReference type="SUPFAM" id="SSF52743">
    <property type="entry name" value="Subtilisin-like"/>
    <property type="match status" value="1"/>
</dbReference>
<dbReference type="InterPro" id="IPR000209">
    <property type="entry name" value="Peptidase_S8/S53_dom"/>
</dbReference>
<keyword evidence="6" id="KW-0732">Signal</keyword>
<sequence length="298" mass="32133">MQDFISEYWHFLLGGVSMKKTTSTLLSMALVFSSFGALSAHAESLQKEKQFSPQLKTTIEQWGEHKIAQNVETKTTKEISVIVELQHAPLAAQSNIQHAPDLQNSNAQSYHAELKKAQEDTTKKIKEKAPGAKIKEVYNTLFSGFSISIPGDQITSLASLPEVKAVYPNLTYKLHETSKSAINEEAPNIGGPTIGAPEAWNLKDPFGKPLDGKGMKVAIIDSGVDYTHPDLKANYIGGYDTVDEDNDPMDGNVHGTHVAGIIAGNGKIKGVAPNASILAYRVMNDGGTGTTDDIIQGI</sequence>
<feature type="signal peptide" evidence="6">
    <location>
        <begin position="1"/>
        <end position="42"/>
    </location>
</feature>
<dbReference type="InterPro" id="IPR023827">
    <property type="entry name" value="Peptidase_S8_Asp-AS"/>
</dbReference>
<evidence type="ECO:0000256" key="3">
    <source>
        <dbReference type="ARBA" id="ARBA00022801"/>
    </source>
</evidence>
<comment type="similarity">
    <text evidence="1 5">Belongs to the peptidase S8 family.</text>
</comment>
<dbReference type="Gene3D" id="3.30.70.80">
    <property type="entry name" value="Peptidase S8 propeptide/proteinase inhibitor I9"/>
    <property type="match status" value="1"/>
</dbReference>
<dbReference type="PANTHER" id="PTHR43806:SF65">
    <property type="entry name" value="SERINE PROTEASE APRX"/>
    <property type="match status" value="1"/>
</dbReference>
<dbReference type="InterPro" id="IPR022398">
    <property type="entry name" value="Peptidase_S8_His-AS"/>
</dbReference>
<dbReference type="InterPro" id="IPR036852">
    <property type="entry name" value="Peptidase_S8/S53_dom_sf"/>
</dbReference>
<dbReference type="Pfam" id="PF00082">
    <property type="entry name" value="Peptidase_S8"/>
    <property type="match status" value="1"/>
</dbReference>
<evidence type="ECO:0000313" key="10">
    <source>
        <dbReference type="Proteomes" id="UP000308444"/>
    </source>
</evidence>
<comment type="caution">
    <text evidence="5">Lacks conserved residue(s) required for the propagation of feature annotation.</text>
</comment>
<gene>
    <name evidence="9" type="ORF">FC695_25145</name>
</gene>
<dbReference type="PROSITE" id="PS00137">
    <property type="entry name" value="SUBTILASE_HIS"/>
    <property type="match status" value="1"/>
</dbReference>
<proteinExistence type="inferred from homology"/>
<evidence type="ECO:0000259" key="8">
    <source>
        <dbReference type="Pfam" id="PF05922"/>
    </source>
</evidence>